<feature type="region of interest" description="Disordered" evidence="7">
    <location>
        <begin position="355"/>
        <end position="444"/>
    </location>
</feature>
<feature type="region of interest" description="Disordered" evidence="7">
    <location>
        <begin position="1526"/>
        <end position="1643"/>
    </location>
</feature>
<feature type="compositionally biased region" description="Basic and acidic residues" evidence="7">
    <location>
        <begin position="1023"/>
        <end position="1044"/>
    </location>
</feature>
<evidence type="ECO:0000256" key="1">
    <source>
        <dbReference type="ARBA" id="ARBA00004123"/>
    </source>
</evidence>
<feature type="region of interest" description="Disordered" evidence="7">
    <location>
        <begin position="1"/>
        <end position="22"/>
    </location>
</feature>
<comment type="caution">
    <text evidence="9">The sequence shown here is derived from an EMBL/GenBank/DDBJ whole genome shotgun (WGS) entry which is preliminary data.</text>
</comment>
<name>A0ABR3WUU5_9PEZI</name>
<feature type="compositionally biased region" description="Low complexity" evidence="7">
    <location>
        <begin position="477"/>
        <end position="490"/>
    </location>
</feature>
<evidence type="ECO:0000256" key="5">
    <source>
        <dbReference type="ARBA" id="ARBA00023163"/>
    </source>
</evidence>
<feature type="compositionally biased region" description="Polar residues" evidence="7">
    <location>
        <begin position="1"/>
        <end position="20"/>
    </location>
</feature>
<keyword evidence="5" id="KW-0804">Transcription</keyword>
<feature type="compositionally biased region" description="Low complexity" evidence="7">
    <location>
        <begin position="418"/>
        <end position="433"/>
    </location>
</feature>
<feature type="compositionally biased region" description="Basic residues" evidence="7">
    <location>
        <begin position="1129"/>
        <end position="1139"/>
    </location>
</feature>
<reference evidence="9 10" key="1">
    <citation type="journal article" date="2024" name="Commun. Biol.">
        <title>Comparative genomic analysis of thermophilic fungi reveals convergent evolutionary adaptations and gene losses.</title>
        <authorList>
            <person name="Steindorff A.S."/>
            <person name="Aguilar-Pontes M.V."/>
            <person name="Robinson A.J."/>
            <person name="Andreopoulos B."/>
            <person name="LaButti K."/>
            <person name="Kuo A."/>
            <person name="Mondo S."/>
            <person name="Riley R."/>
            <person name="Otillar R."/>
            <person name="Haridas S."/>
            <person name="Lipzen A."/>
            <person name="Grimwood J."/>
            <person name="Schmutz J."/>
            <person name="Clum A."/>
            <person name="Reid I.D."/>
            <person name="Moisan M.C."/>
            <person name="Butler G."/>
            <person name="Nguyen T.T.M."/>
            <person name="Dewar K."/>
            <person name="Conant G."/>
            <person name="Drula E."/>
            <person name="Henrissat B."/>
            <person name="Hansel C."/>
            <person name="Singer S."/>
            <person name="Hutchinson M.I."/>
            <person name="de Vries R.P."/>
            <person name="Natvig D.O."/>
            <person name="Powell A.J."/>
            <person name="Tsang A."/>
            <person name="Grigoriev I.V."/>
        </authorList>
    </citation>
    <scope>NUCLEOTIDE SEQUENCE [LARGE SCALE GENOMIC DNA]</scope>
    <source>
        <strain evidence="9 10">ATCC 24622</strain>
    </source>
</reference>
<keyword evidence="2" id="KW-0597">Phosphoprotein</keyword>
<feature type="compositionally biased region" description="Polar residues" evidence="7">
    <location>
        <begin position="1400"/>
        <end position="1409"/>
    </location>
</feature>
<comment type="subcellular location">
    <subcellularLocation>
        <location evidence="1">Nucleus</location>
    </subcellularLocation>
</comment>
<keyword evidence="10" id="KW-1185">Reference proteome</keyword>
<feature type="region of interest" description="Disordered" evidence="7">
    <location>
        <begin position="821"/>
        <end position="999"/>
    </location>
</feature>
<feature type="compositionally biased region" description="Basic and acidic residues" evidence="7">
    <location>
        <begin position="1253"/>
        <end position="1275"/>
    </location>
</feature>
<dbReference type="InterPro" id="IPR034605">
    <property type="entry name" value="PGC-1"/>
</dbReference>
<gene>
    <name evidence="9" type="ORF">VTK73DRAFT_4179</name>
</gene>
<organism evidence="9 10">
    <name type="scientific">Phialemonium thermophilum</name>
    <dbReference type="NCBI Taxonomy" id="223376"/>
    <lineage>
        <taxon>Eukaryota</taxon>
        <taxon>Fungi</taxon>
        <taxon>Dikarya</taxon>
        <taxon>Ascomycota</taxon>
        <taxon>Pezizomycotina</taxon>
        <taxon>Sordariomycetes</taxon>
        <taxon>Sordariomycetidae</taxon>
        <taxon>Cephalothecales</taxon>
        <taxon>Cephalothecaceae</taxon>
        <taxon>Phialemonium</taxon>
    </lineage>
</organism>
<feature type="compositionally biased region" description="Low complexity" evidence="7">
    <location>
        <begin position="370"/>
        <end position="380"/>
    </location>
</feature>
<feature type="region of interest" description="Disordered" evidence="7">
    <location>
        <begin position="1375"/>
        <end position="1512"/>
    </location>
</feature>
<feature type="compositionally biased region" description="Polar residues" evidence="7">
    <location>
        <begin position="948"/>
        <end position="962"/>
    </location>
</feature>
<feature type="compositionally biased region" description="Basic and acidic residues" evidence="7">
    <location>
        <begin position="403"/>
        <end position="416"/>
    </location>
</feature>
<protein>
    <recommendedName>
        <fullName evidence="8">Gem-associated protein 5 TPR domain-containing protein</fullName>
    </recommendedName>
</protein>
<feature type="region of interest" description="Disordered" evidence="7">
    <location>
        <begin position="466"/>
        <end position="515"/>
    </location>
</feature>
<feature type="compositionally biased region" description="Polar residues" evidence="7">
    <location>
        <begin position="1073"/>
        <end position="1085"/>
    </location>
</feature>
<feature type="compositionally biased region" description="Basic residues" evidence="7">
    <location>
        <begin position="492"/>
        <end position="501"/>
    </location>
</feature>
<dbReference type="InterPro" id="IPR056421">
    <property type="entry name" value="TPR_GEMI5"/>
</dbReference>
<evidence type="ECO:0000313" key="10">
    <source>
        <dbReference type="Proteomes" id="UP001586593"/>
    </source>
</evidence>
<dbReference type="PANTHER" id="PTHR15528">
    <property type="entry name" value="PEROXISOME PROLIFERATOR ACTIVATED RECEPTOR GAMMA COACTIVATOR 1 PGC-1 -RELATED"/>
    <property type="match status" value="1"/>
</dbReference>
<dbReference type="Proteomes" id="UP001586593">
    <property type="component" value="Unassembled WGS sequence"/>
</dbReference>
<feature type="compositionally biased region" description="Low complexity" evidence="7">
    <location>
        <begin position="857"/>
        <end position="874"/>
    </location>
</feature>
<evidence type="ECO:0000256" key="2">
    <source>
        <dbReference type="ARBA" id="ARBA00022553"/>
    </source>
</evidence>
<feature type="region of interest" description="Disordered" evidence="7">
    <location>
        <begin position="1011"/>
        <end position="1344"/>
    </location>
</feature>
<proteinExistence type="predicted"/>
<feature type="compositionally biased region" description="Polar residues" evidence="7">
    <location>
        <begin position="1311"/>
        <end position="1326"/>
    </location>
</feature>
<dbReference type="InterPro" id="IPR036322">
    <property type="entry name" value="WD40_repeat_dom_sf"/>
</dbReference>
<dbReference type="SUPFAM" id="SSF50978">
    <property type="entry name" value="WD40 repeat-like"/>
    <property type="match status" value="1"/>
</dbReference>
<evidence type="ECO:0000256" key="4">
    <source>
        <dbReference type="ARBA" id="ARBA00023015"/>
    </source>
</evidence>
<evidence type="ECO:0000259" key="8">
    <source>
        <dbReference type="Pfam" id="PF23774"/>
    </source>
</evidence>
<feature type="compositionally biased region" description="Basic and acidic residues" evidence="7">
    <location>
        <begin position="1631"/>
        <end position="1643"/>
    </location>
</feature>
<feature type="domain" description="Gem-associated protein 5 TPR" evidence="8">
    <location>
        <begin position="555"/>
        <end position="708"/>
    </location>
</feature>
<feature type="compositionally biased region" description="Polar residues" evidence="7">
    <location>
        <begin position="1375"/>
        <end position="1387"/>
    </location>
</feature>
<feature type="compositionally biased region" description="Low complexity" evidence="7">
    <location>
        <begin position="1114"/>
        <end position="1124"/>
    </location>
</feature>
<keyword evidence="3" id="KW-0694">RNA-binding</keyword>
<dbReference type="EMBL" id="JAZHXJ010000240">
    <property type="protein sequence ID" value="KAL1867441.1"/>
    <property type="molecule type" value="Genomic_DNA"/>
</dbReference>
<dbReference type="InterPro" id="IPR015943">
    <property type="entry name" value="WD40/YVTN_repeat-like_dom_sf"/>
</dbReference>
<dbReference type="Gene3D" id="2.130.10.10">
    <property type="entry name" value="YVTN repeat-like/Quinoprotein amine dehydrogenase"/>
    <property type="match status" value="1"/>
</dbReference>
<keyword evidence="4" id="KW-0805">Transcription regulation</keyword>
<evidence type="ECO:0000313" key="9">
    <source>
        <dbReference type="EMBL" id="KAL1867441.1"/>
    </source>
</evidence>
<dbReference type="PANTHER" id="PTHR15528:SF11">
    <property type="entry name" value="FI18188P1"/>
    <property type="match status" value="1"/>
</dbReference>
<evidence type="ECO:0000256" key="3">
    <source>
        <dbReference type="ARBA" id="ARBA00022884"/>
    </source>
</evidence>
<sequence length="1643" mass="177984">MSSSARLTRSRGPSVNSAMSSGGMADDQEYTIAKNPMIRYLEPCAATASMFLYAQGNSIVCCHHDTLTIERRFSRHSDEIQILAVDNLSDNGRGRLAVSYDASQKAIVWDILTGDVIAQFAPYEYKYLTCAAWMHNGNVAFGDSEGSIIQFEHSTAEHLSARTLDQIPVTALAPAADCRTFAIGYQNGSLLIATLQPKFTILHNLSTRRPSAIVNLAWHASSSRQKANMLAVQTNDGEIRVWSVSKTYSSDDPAKIVRILERTPNFVTTGPNWMGWSKNGRIIQFSENETISWDVRTRQVTSDRIPTLEHVRGLAVYGPSATLFTLGANNTVQQFDLNAPSRMVINVQHPANLLPPSPPISLEEQDKGTAASASESESISVHMTPSTFASEDDGGLQSSTLARRREADSDADEYRAPSDMSSHSSVSVSSTSSRTPGIHYTSSMASRGMSDATYISTGSSIRYLAIHPPNKRERDSYSTSSLSSISMTSSHNKPRHNRPSRLRHEVESSPGGAATEDLFRLTRSRLSDVPYKKPVIADSSRLTNDDLRRQMLSTIFGWNREVEDLIYEEMSRHPVGSVSRILLSRWLGINTTEIMTSTSQSLTQSDWMLVVLSMGGKLDRAVANELIRKLLQSGDINTAATMSIGIGDANDAIEIYISHKRYMEALLLACLFFPGVWERQEAIIKKWGEWAVQHGQQQLALRCFACTGKESTEPWRSPSAAQVDFRSLNAHVIPEVLSPPLSLPDTNVGPQRSIAKSASLKLITSFGNSTTKAKFYSGGDDGRTPIAAAVTPIATSALSPTDMYGEDLATAVLNPSQRSAFNTPASARAHGFGRQRLPSIGETPNEASTRNLLARLQSSQESSSSRPNHSQQASVDEKNTSEFSIPRAATASPAMMKDSHRRRDPPPPSPSPASLAALTHGPPSRNGPRSRIPDGVKLNLPAVEPASSDVTSPETSVASSNRFHWPSRRRGPGSVASSVTSGASSTAKSRRGHHGGVKSIDDYVHSLDAAQSSHRVRASKGSHTRDSSQTRKTRSREGSRERGRPSSRTAYTPKGPKRSPTSPIPMSPEELINLSTPSKPDTSGEISAALFVGVSHEEAQPQTVRKSSRHAARESSQSRVSSRASSRDGRRRSPNRRPTPKNTRERSTAREGSIIRSPSSPLPMSKNQLSFDPEEEEDLRLALEQKEKFRRQHSRPSSRGIADPISPISSVGKTRERSVSRHGGGESKRRTPAPTPTPSQQAQPTGDQVGDLRAMKDERQLKKEAAARELEERRKSLASRPSAPPIPHPDDLHPSMSRTPPQGAAAHPTATHGSQSDLALRNTQSVEPGPTRSMYAHRGPQIGLPATPKAMRLVLESDNGKSTKGPVPPIPVTFAQATSPDKATTASQEHKEDPPATLTLLPSTVYSPPSRQPIPRSMSAPPEDISVPRTLQGGGHTLGRGVSRRQSLRKGSVDSSAPQEFGATGGRPSYDEKMPPPPRPPLVKELQHLATPPPPPPAPVPHGVGSRPVVYGGQTSGTIEIVMDNNDQMGSTMGPLPPPPRPPSVPVAIPVSEATVPIIAPPAPPASRNGHHRGRSSVDNSIAGRISRATERMRSASRGRNNPNRTKSPETGVPAPYESISPPPVSQQGQHEFRTGLHRSEMI</sequence>
<feature type="compositionally biased region" description="Pro residues" evidence="7">
    <location>
        <begin position="1535"/>
        <end position="1545"/>
    </location>
</feature>
<accession>A0ABR3WUU5</accession>
<evidence type="ECO:0000256" key="6">
    <source>
        <dbReference type="ARBA" id="ARBA00023242"/>
    </source>
</evidence>
<evidence type="ECO:0000256" key="7">
    <source>
        <dbReference type="SAM" id="MobiDB-lite"/>
    </source>
</evidence>
<feature type="compositionally biased region" description="Low complexity" evidence="7">
    <location>
        <begin position="973"/>
        <end position="986"/>
    </location>
</feature>
<keyword evidence="6" id="KW-0539">Nucleus</keyword>
<feature type="compositionally biased region" description="Basic and acidic residues" evidence="7">
    <location>
        <begin position="1213"/>
        <end position="1229"/>
    </location>
</feature>
<feature type="compositionally biased region" description="Pro residues" evidence="7">
    <location>
        <begin position="1491"/>
        <end position="1500"/>
    </location>
</feature>
<dbReference type="Pfam" id="PF23774">
    <property type="entry name" value="TPR_GEMI5"/>
    <property type="match status" value="1"/>
</dbReference>